<dbReference type="Proteomes" id="UP000636479">
    <property type="component" value="Unassembled WGS sequence"/>
</dbReference>
<dbReference type="RefSeq" id="XP_037216015.1">
    <property type="nucleotide sequence ID" value="XM_037366621.1"/>
</dbReference>
<dbReference type="OrthoDB" id="2269034at2759"/>
<protein>
    <recommendedName>
        <fullName evidence="3">F-box domain-containing protein</fullName>
    </recommendedName>
</protein>
<dbReference type="GeneID" id="59349137"/>
<proteinExistence type="predicted"/>
<organism evidence="1 2">
    <name type="scientific">Mycena indigotica</name>
    <dbReference type="NCBI Taxonomy" id="2126181"/>
    <lineage>
        <taxon>Eukaryota</taxon>
        <taxon>Fungi</taxon>
        <taxon>Dikarya</taxon>
        <taxon>Basidiomycota</taxon>
        <taxon>Agaricomycotina</taxon>
        <taxon>Agaricomycetes</taxon>
        <taxon>Agaricomycetidae</taxon>
        <taxon>Agaricales</taxon>
        <taxon>Marasmiineae</taxon>
        <taxon>Mycenaceae</taxon>
        <taxon>Mycena</taxon>
    </lineage>
</organism>
<dbReference type="Gene3D" id="3.80.10.10">
    <property type="entry name" value="Ribonuclease Inhibitor"/>
    <property type="match status" value="1"/>
</dbReference>
<reference evidence="1" key="1">
    <citation type="submission" date="2020-05" db="EMBL/GenBank/DDBJ databases">
        <title>Mycena genomes resolve the evolution of fungal bioluminescence.</title>
        <authorList>
            <person name="Tsai I.J."/>
        </authorList>
    </citation>
    <scope>NUCLEOTIDE SEQUENCE</scope>
    <source>
        <strain evidence="1">171206Taipei</strain>
    </source>
</reference>
<dbReference type="EMBL" id="JACAZF010000009">
    <property type="protein sequence ID" value="KAF7294652.1"/>
    <property type="molecule type" value="Genomic_DNA"/>
</dbReference>
<dbReference type="InterPro" id="IPR032675">
    <property type="entry name" value="LRR_dom_sf"/>
</dbReference>
<evidence type="ECO:0008006" key="3">
    <source>
        <dbReference type="Google" id="ProtNLM"/>
    </source>
</evidence>
<comment type="caution">
    <text evidence="1">The sequence shown here is derived from an EMBL/GenBank/DDBJ whole genome shotgun (WGS) entry which is preliminary data.</text>
</comment>
<accession>A0A8H6S946</accession>
<evidence type="ECO:0000313" key="1">
    <source>
        <dbReference type="EMBL" id="KAF7294652.1"/>
    </source>
</evidence>
<keyword evidence="2" id="KW-1185">Reference proteome</keyword>
<name>A0A8H6S946_9AGAR</name>
<evidence type="ECO:0000313" key="2">
    <source>
        <dbReference type="Proteomes" id="UP000636479"/>
    </source>
</evidence>
<dbReference type="SUPFAM" id="SSF52047">
    <property type="entry name" value="RNI-like"/>
    <property type="match status" value="1"/>
</dbReference>
<gene>
    <name evidence="1" type="ORF">MIND_01002000</name>
</gene>
<dbReference type="AlphaFoldDB" id="A0A8H6S946"/>
<sequence>MMTTTLSSLPVELLAEIFTHSLPQYQSKPKISTSPLLLTRVSRLWYNVAVATPELWSTFSVDVRAEEDMIPLAAVKLWLSRSQTFPLSISVDDSVFGKPEPPRQAFYDELCQHAGRWRDVTFNATFTMICRLNVQQPLDMLERLKMGSDDDRQFVPDRSIAMFATAPRLQVVDILLDSDEAINIQEISLPWCQLTTFRGQLITTQECFFVLLQAANLVECEFRDIVLQGPATPSNASVSRHLLPHIQTLRLDGSFAENYIELILSLTLPNVKTLSLGSKKQVYTDNIVWSIFDSFLFRSVCNLTHLHFSVNNSTNEWEELVERLPMFQMLEFLELFSFNGDCNIAPLSYTFNVLLPQLQMLVFSSRGPPDSNSMANIITLLFKRTSVAWTATHNNAPLRRFEYIWKLDNGVELDEKLPRHIEKLRRRGLQVYFGLFKGLTEALPLRQHT</sequence>